<dbReference type="KEGG" id="flh:EJ997_07290"/>
<dbReference type="Pfam" id="PF18374">
    <property type="entry name" value="Enolase_like_N"/>
    <property type="match status" value="1"/>
</dbReference>
<feature type="domain" description="Mandelate racemase/muconate lactonizing enzyme C-terminal" evidence="5">
    <location>
        <begin position="86"/>
        <end position="181"/>
    </location>
</feature>
<dbReference type="SFLD" id="SFLDF00009">
    <property type="entry name" value="o-succinylbenzoate_synthase"/>
    <property type="match status" value="1"/>
</dbReference>
<keyword evidence="1 4" id="KW-0479">Metal-binding</keyword>
<dbReference type="CDD" id="cd03320">
    <property type="entry name" value="OSBS"/>
    <property type="match status" value="1"/>
</dbReference>
<evidence type="ECO:0000259" key="5">
    <source>
        <dbReference type="SMART" id="SM00922"/>
    </source>
</evidence>
<dbReference type="InterPro" id="IPR013342">
    <property type="entry name" value="Mandelate_racemase_C"/>
</dbReference>
<comment type="pathway">
    <text evidence="4">Quinol/quinone metabolism; 1,4-dihydroxy-2-naphthoate biosynthesis; 1,4-dihydroxy-2-naphthoate from chorismate: step 4/7.</text>
</comment>
<dbReference type="OrthoDB" id="3725747at2"/>
<evidence type="ECO:0000256" key="2">
    <source>
        <dbReference type="ARBA" id="ARBA00022842"/>
    </source>
</evidence>
<dbReference type="InterPro" id="IPR029065">
    <property type="entry name" value="Enolase_C-like"/>
</dbReference>
<dbReference type="Gene3D" id="3.20.20.120">
    <property type="entry name" value="Enolase-like C-terminal domain"/>
    <property type="match status" value="1"/>
</dbReference>
<feature type="binding site" evidence="4">
    <location>
        <position position="162"/>
    </location>
    <ligand>
        <name>Mg(2+)</name>
        <dbReference type="ChEBI" id="CHEBI:18420"/>
    </ligand>
</feature>
<evidence type="ECO:0000256" key="4">
    <source>
        <dbReference type="HAMAP-Rule" id="MF_00470"/>
    </source>
</evidence>
<dbReference type="Proteomes" id="UP000280344">
    <property type="component" value="Chromosome"/>
</dbReference>
<evidence type="ECO:0000313" key="7">
    <source>
        <dbReference type="Proteomes" id="UP000280344"/>
    </source>
</evidence>
<comment type="function">
    <text evidence="4">Converts 2-succinyl-6-hydroxy-2,4-cyclohexadiene-1-carboxylate (SHCHC) to 2-succinylbenzoate (OSB).</text>
</comment>
<dbReference type="SUPFAM" id="SSF51604">
    <property type="entry name" value="Enolase C-terminal domain-like"/>
    <property type="match status" value="1"/>
</dbReference>
<evidence type="ECO:0000256" key="3">
    <source>
        <dbReference type="ARBA" id="ARBA00023239"/>
    </source>
</evidence>
<organism evidence="6 7">
    <name type="scientific">Flaviflexus ciconiae</name>
    <dbReference type="NCBI Taxonomy" id="2496867"/>
    <lineage>
        <taxon>Bacteria</taxon>
        <taxon>Bacillati</taxon>
        <taxon>Actinomycetota</taxon>
        <taxon>Actinomycetes</taxon>
        <taxon>Actinomycetales</taxon>
        <taxon>Actinomycetaceae</taxon>
        <taxon>Flaviflexus</taxon>
    </lineage>
</organism>
<dbReference type="SFLD" id="SFLDS00001">
    <property type="entry name" value="Enolase"/>
    <property type="match status" value="1"/>
</dbReference>
<feature type="binding site" evidence="4">
    <location>
        <position position="185"/>
    </location>
    <ligand>
        <name>Mg(2+)</name>
        <dbReference type="ChEBI" id="CHEBI:18420"/>
    </ligand>
</feature>
<evidence type="ECO:0000256" key="1">
    <source>
        <dbReference type="ARBA" id="ARBA00022723"/>
    </source>
</evidence>
<dbReference type="NCBIfam" id="NF002782">
    <property type="entry name" value="PRK02901.1"/>
    <property type="match status" value="1"/>
</dbReference>
<dbReference type="HAMAP" id="MF_00470">
    <property type="entry name" value="MenC_1"/>
    <property type="match status" value="1"/>
</dbReference>
<dbReference type="AlphaFoldDB" id="A0A3Q9G700"/>
<dbReference type="PANTHER" id="PTHR48073:SF2">
    <property type="entry name" value="O-SUCCINYLBENZOATE SYNTHASE"/>
    <property type="match status" value="1"/>
</dbReference>
<comment type="pathway">
    <text evidence="4">Quinol/quinone metabolism; menaquinone biosynthesis.</text>
</comment>
<keyword evidence="2 4" id="KW-0460">Magnesium</keyword>
<comment type="catalytic activity">
    <reaction evidence="4">
        <text>(1R,6R)-6-hydroxy-2-succinyl-cyclohexa-2,4-diene-1-carboxylate = 2-succinylbenzoate + H2O</text>
        <dbReference type="Rhea" id="RHEA:10196"/>
        <dbReference type="ChEBI" id="CHEBI:15377"/>
        <dbReference type="ChEBI" id="CHEBI:18325"/>
        <dbReference type="ChEBI" id="CHEBI:58689"/>
        <dbReference type="EC" id="4.2.1.113"/>
    </reaction>
</comment>
<protein>
    <recommendedName>
        <fullName evidence="4">o-succinylbenzoate synthase</fullName>
        <shortName evidence="4">OSB synthase</shortName>
        <shortName evidence="4">OSBS</shortName>
        <ecNumber evidence="4">4.2.1.113</ecNumber>
    </recommendedName>
    <alternativeName>
        <fullName evidence="4">4-(2'-carboxyphenyl)-4-oxybutyric acid synthase</fullName>
    </alternativeName>
    <alternativeName>
        <fullName evidence="4">o-succinylbenzoic acid synthase</fullName>
    </alternativeName>
</protein>
<name>A0A3Q9G700_9ACTO</name>
<comment type="cofactor">
    <cofactor evidence="4">
        <name>a divalent metal cation</name>
        <dbReference type="ChEBI" id="CHEBI:60240"/>
    </cofactor>
</comment>
<dbReference type="SFLD" id="SFLDG00180">
    <property type="entry name" value="muconate_cycloisomerase"/>
    <property type="match status" value="1"/>
</dbReference>
<feature type="active site" description="Proton acceptor" evidence="4">
    <location>
        <position position="209"/>
    </location>
</feature>
<evidence type="ECO:0000313" key="6">
    <source>
        <dbReference type="EMBL" id="AZQ77166.1"/>
    </source>
</evidence>
<dbReference type="GO" id="GO:0043748">
    <property type="term" value="F:O-succinylbenzoate synthase activity"/>
    <property type="evidence" value="ECO:0007669"/>
    <property type="project" value="UniProtKB-EC"/>
</dbReference>
<dbReference type="PANTHER" id="PTHR48073">
    <property type="entry name" value="O-SUCCINYLBENZOATE SYNTHASE-RELATED"/>
    <property type="match status" value="1"/>
</dbReference>
<dbReference type="GO" id="GO:0000287">
    <property type="term" value="F:magnesium ion binding"/>
    <property type="evidence" value="ECO:0007669"/>
    <property type="project" value="UniProtKB-UniRule"/>
</dbReference>
<dbReference type="InterPro" id="IPR036849">
    <property type="entry name" value="Enolase-like_C_sf"/>
</dbReference>
<reference evidence="6 7" key="1">
    <citation type="submission" date="2018-12" db="EMBL/GenBank/DDBJ databases">
        <title>Complete genome sequence of Flaviflexus sp. H23T48.</title>
        <authorList>
            <person name="Bae J.-W."/>
            <person name="Lee J.-Y."/>
        </authorList>
    </citation>
    <scope>NUCLEOTIDE SEQUENCE [LARGE SCALE GENOMIC DNA]</scope>
    <source>
        <strain evidence="6 7">H23T48</strain>
    </source>
</reference>
<feature type="binding site" evidence="4">
    <location>
        <position position="134"/>
    </location>
    <ligand>
        <name>Mg(2+)</name>
        <dbReference type="ChEBI" id="CHEBI:18420"/>
    </ligand>
</feature>
<keyword evidence="7" id="KW-1185">Reference proteome</keyword>
<dbReference type="EMBL" id="CP034593">
    <property type="protein sequence ID" value="AZQ77166.1"/>
    <property type="molecule type" value="Genomic_DNA"/>
</dbReference>
<feature type="active site" description="Proton donor" evidence="4">
    <location>
        <position position="105"/>
    </location>
</feature>
<dbReference type="Pfam" id="PF13378">
    <property type="entry name" value="MR_MLE_C"/>
    <property type="match status" value="1"/>
</dbReference>
<dbReference type="UniPathway" id="UPA01057">
    <property type="reaction ID" value="UER00165"/>
</dbReference>
<dbReference type="InterPro" id="IPR010196">
    <property type="entry name" value="OSB_synthase_MenC1"/>
</dbReference>
<comment type="similarity">
    <text evidence="4">Belongs to the mandelate racemase/muconate lactonizing enzyme family. MenC type 1 subfamily.</text>
</comment>
<keyword evidence="4" id="KW-0474">Menaquinone biosynthesis</keyword>
<gene>
    <name evidence="4" type="primary">menC</name>
    <name evidence="6" type="ORF">EJ997_07290</name>
</gene>
<keyword evidence="3 4" id="KW-0456">Lyase</keyword>
<dbReference type="SMART" id="SM00922">
    <property type="entry name" value="MR_MLE"/>
    <property type="match status" value="1"/>
</dbReference>
<accession>A0A3Q9G700</accession>
<dbReference type="UniPathway" id="UPA00079"/>
<dbReference type="GO" id="GO:0009234">
    <property type="term" value="P:menaquinone biosynthetic process"/>
    <property type="evidence" value="ECO:0007669"/>
    <property type="project" value="UniProtKB-UniRule"/>
</dbReference>
<dbReference type="RefSeq" id="WP_126703971.1">
    <property type="nucleotide sequence ID" value="NZ_CP034593.1"/>
</dbReference>
<dbReference type="EC" id="4.2.1.113" evidence="4"/>
<sequence>MRATSFPLPHRAYSTPLTTRFRRLDTRDGLLIEGPAGWAEVSPFWDYGIPESSNWLAAALEAACLPYPNPLRDSVPVNVTVPATTPERAREIIARRGGCNTAKVKVAETGQSLDDDLNRVAAVRESFDGKIRIDANAAWTTEQAIEALPLLDKAARGLEYAEQPVASVDDLARVRRAVNVPIAADESIRRAEDPYEVARQEAADLIIVKVQPLGGVRACLKLAEEIGMRVVVSSALESSIGIASGVALAASLPALDHACGLATVQLFQRDVASDSLLPDDGSLPVRRAVPDALEPAPTDVEERWAKRLELMWQYLKDTRDVSALTGGAL</sequence>
<proteinExistence type="inferred from homology"/>